<comment type="caution">
    <text evidence="2">The sequence shown here is derived from an EMBL/GenBank/DDBJ whole genome shotgun (WGS) entry which is preliminary data.</text>
</comment>
<feature type="transmembrane region" description="Helical" evidence="1">
    <location>
        <begin position="139"/>
        <end position="166"/>
    </location>
</feature>
<evidence type="ECO:0000256" key="1">
    <source>
        <dbReference type="SAM" id="Phobius"/>
    </source>
</evidence>
<accession>A0A9D5K0G0</accession>
<evidence type="ECO:0000313" key="2">
    <source>
        <dbReference type="EMBL" id="MBD3327520.1"/>
    </source>
</evidence>
<feature type="transmembrane region" description="Helical" evidence="1">
    <location>
        <begin position="194"/>
        <end position="217"/>
    </location>
</feature>
<protein>
    <submittedName>
        <fullName evidence="2">Uncharacterized protein</fullName>
    </submittedName>
</protein>
<feature type="transmembrane region" description="Helical" evidence="1">
    <location>
        <begin position="82"/>
        <end position="102"/>
    </location>
</feature>
<keyword evidence="1" id="KW-0812">Transmembrane</keyword>
<feature type="transmembrane region" description="Helical" evidence="1">
    <location>
        <begin position="367"/>
        <end position="390"/>
    </location>
</feature>
<feature type="transmembrane region" description="Helical" evidence="1">
    <location>
        <begin position="12"/>
        <end position="30"/>
    </location>
</feature>
<dbReference type="AlphaFoldDB" id="A0A9D5K0G0"/>
<evidence type="ECO:0000313" key="3">
    <source>
        <dbReference type="Proteomes" id="UP000649604"/>
    </source>
</evidence>
<feature type="transmembrane region" description="Helical" evidence="1">
    <location>
        <begin position="313"/>
        <end position="331"/>
    </location>
</feature>
<dbReference type="Proteomes" id="UP000649604">
    <property type="component" value="Unassembled WGS sequence"/>
</dbReference>
<keyword evidence="1" id="KW-0472">Membrane</keyword>
<name>A0A9D5K0G0_9BACT</name>
<sequence length="408" mass="46610">MDKLFAKLSVYDLCMVCIGLLLLGFFYAFIAHPQMMDDANMYQGFSEELVEEGTLNFAKYYGFQGQALFTAPFYWLTGRADSILWVTSIFAFLSVPLAYLGGMTLGGTRSSGTLFMLAVLSMPLVYVTGLRGFVEPIQFFWMILLLYFLSIHSSLAYLAFAIILVIKPWGLAFLPSMLYLTYERYYERGHIGTLVKGIVLMVSSFVPIVLHAVLTYLQTGYYANAWSAGAKPNTSLSFSALWVNWGRYLETFLRGQDPGGILWVPVSATSLCIVYLIQNIPRDLQEKQYTTPFLIISLLFNLFLVGLCPWFFHKYFLSAYLVMLYLSFLLFHQYPVLRFVFFIGSYSVFTYPTHANYLSPLVSSETFFAFTGLQWMWLIINVIVIFDYFLHTGPPQFLRRHGSSQTTG</sequence>
<dbReference type="EMBL" id="WJJP01000747">
    <property type="protein sequence ID" value="MBD3327520.1"/>
    <property type="molecule type" value="Genomic_DNA"/>
</dbReference>
<feature type="transmembrane region" description="Helical" evidence="1">
    <location>
        <begin position="336"/>
        <end position="355"/>
    </location>
</feature>
<organism evidence="2 3">
    <name type="scientific">candidate division KSB3 bacterium</name>
    <dbReference type="NCBI Taxonomy" id="2044937"/>
    <lineage>
        <taxon>Bacteria</taxon>
        <taxon>candidate division KSB3</taxon>
    </lineage>
</organism>
<proteinExistence type="predicted"/>
<keyword evidence="1" id="KW-1133">Transmembrane helix</keyword>
<feature type="transmembrane region" description="Helical" evidence="1">
    <location>
        <begin position="260"/>
        <end position="277"/>
    </location>
</feature>
<feature type="transmembrane region" description="Helical" evidence="1">
    <location>
        <begin position="289"/>
        <end position="307"/>
    </location>
</feature>
<feature type="transmembrane region" description="Helical" evidence="1">
    <location>
        <begin position="114"/>
        <end position="133"/>
    </location>
</feature>
<reference evidence="2" key="1">
    <citation type="submission" date="2019-11" db="EMBL/GenBank/DDBJ databases">
        <title>Microbial mats filling the niche in hypersaline microbial mats.</title>
        <authorList>
            <person name="Wong H.L."/>
            <person name="Macleod F.I."/>
            <person name="White R.A. III"/>
            <person name="Burns B.P."/>
        </authorList>
    </citation>
    <scope>NUCLEOTIDE SEQUENCE</scope>
    <source>
        <strain evidence="2">Rbin_158</strain>
    </source>
</reference>
<gene>
    <name evidence="2" type="ORF">GF339_23245</name>
</gene>